<dbReference type="RefSeq" id="XP_016446293.1">
    <property type="nucleotide sequence ID" value="XM_016590807.1"/>
</dbReference>
<dbReference type="OrthoDB" id="1719340at2759"/>
<name>A0A1S3Y238_TOBAC</name>
<dbReference type="PaxDb" id="4097-A0A1S3Y238"/>
<protein>
    <submittedName>
        <fullName evidence="1">Uncharacterized protein</fullName>
    </submittedName>
</protein>
<dbReference type="OMA" id="GMDWIDS"/>
<dbReference type="SUPFAM" id="SSF56672">
    <property type="entry name" value="DNA/RNA polymerases"/>
    <property type="match status" value="1"/>
</dbReference>
<gene>
    <name evidence="1" type="primary">LOC107771447</name>
</gene>
<dbReference type="InterPro" id="IPR043502">
    <property type="entry name" value="DNA/RNA_pol_sf"/>
</dbReference>
<dbReference type="KEGG" id="nta:107771447"/>
<dbReference type="Gene3D" id="3.10.10.10">
    <property type="entry name" value="HIV Type 1 Reverse Transcriptase, subunit A, domain 1"/>
    <property type="match status" value="1"/>
</dbReference>
<accession>A0A1S3Y238</accession>
<proteinExistence type="predicted"/>
<reference evidence="1" key="1">
    <citation type="submission" date="2025-08" db="UniProtKB">
        <authorList>
            <consortium name="RefSeq"/>
        </authorList>
    </citation>
    <scope>IDENTIFICATION</scope>
</reference>
<organism evidence="1">
    <name type="scientific">Nicotiana tabacum</name>
    <name type="common">Common tobacco</name>
    <dbReference type="NCBI Taxonomy" id="4097"/>
    <lineage>
        <taxon>Eukaryota</taxon>
        <taxon>Viridiplantae</taxon>
        <taxon>Streptophyta</taxon>
        <taxon>Embryophyta</taxon>
        <taxon>Tracheophyta</taxon>
        <taxon>Spermatophyta</taxon>
        <taxon>Magnoliopsida</taxon>
        <taxon>eudicotyledons</taxon>
        <taxon>Gunneridae</taxon>
        <taxon>Pentapetalae</taxon>
        <taxon>asterids</taxon>
        <taxon>lamiids</taxon>
        <taxon>Solanales</taxon>
        <taxon>Solanaceae</taxon>
        <taxon>Nicotianoideae</taxon>
        <taxon>Nicotianeae</taxon>
        <taxon>Nicotiana</taxon>
    </lineage>
</organism>
<sequence length="191" mass="21200">MVGVTDTTKHIEELLLKMDSQSKTAGVHGSPFMEAGQSSVAGMDWIDSVTPILLHTKPKSITFKYGLEMFLVEAKEAQEEVTHEVLELLGQYKEVFQEPRGLPPSQDCDHAIELLPGAKLINLRPYRYSFEQKNVIEEIIANILKAQTVTKSVSHVASPVLLHKGVTKLLGLNYKIQYRKGTENIAADALS</sequence>
<dbReference type="AlphaFoldDB" id="A0A1S3Y238"/>
<evidence type="ECO:0000313" key="1">
    <source>
        <dbReference type="RefSeq" id="XP_016446293.1"/>
    </source>
</evidence>